<dbReference type="InterPro" id="IPR004155">
    <property type="entry name" value="PBS_lyase_HEAT"/>
</dbReference>
<dbReference type="AlphaFoldDB" id="A0A7W9TEK1"/>
<reference evidence="2 3" key="1">
    <citation type="submission" date="2020-08" db="EMBL/GenBank/DDBJ databases">
        <title>Genomic Encyclopedia of Type Strains, Phase IV (KMG-IV): sequencing the most valuable type-strain genomes for metagenomic binning, comparative biology and taxonomic classification.</title>
        <authorList>
            <person name="Goeker M."/>
        </authorList>
    </citation>
    <scope>NUCLEOTIDE SEQUENCE [LARGE SCALE GENOMIC DNA]</scope>
    <source>
        <strain evidence="2 3">DSM 43350</strain>
    </source>
</reference>
<dbReference type="SMART" id="SM00567">
    <property type="entry name" value="EZ_HEAT"/>
    <property type="match status" value="5"/>
</dbReference>
<name>A0A7W9TEK1_9ACTN</name>
<accession>A0A7W9TEK1</accession>
<feature type="transmembrane region" description="Helical" evidence="1">
    <location>
        <begin position="6"/>
        <end position="31"/>
    </location>
</feature>
<dbReference type="Pfam" id="PF13646">
    <property type="entry name" value="HEAT_2"/>
    <property type="match status" value="2"/>
</dbReference>
<evidence type="ECO:0000256" key="1">
    <source>
        <dbReference type="SAM" id="Phobius"/>
    </source>
</evidence>
<evidence type="ECO:0000313" key="2">
    <source>
        <dbReference type="EMBL" id="MBB6078791.1"/>
    </source>
</evidence>
<sequence>MISAGLVRGALLGLLAVVLALSLLIVANRFVRRHRERRRERIAAPVRGSLLELLCAEGDEQTELLNRLAEIDRRTWAALEPTLTTLLGKVAGGARAALVRLYELRGAAVDAVTELSSRSAARRGRAAQVLGQLSHRPAAPSLCRLLADRDPEVRLAATRALGRCGGPEAVPYLLESLYGPRAVPPAAVIRALVSLGPQAQRSVAAGLEHPQPLARAVAIEVLGATGVVSHTSEIARALREDPQIEVRVKAARALGRLCMPEGLEPLLAAVRPGRPVALRMVGAGALGTLGAVAATGPLAELLGDPDRHVAATAARALLQLGPEGRAELHAAADDRSRGPAAAQARAVLAESAVGAARHDVRAEVAL</sequence>
<comment type="caution">
    <text evidence="2">The sequence shown here is derived from an EMBL/GenBank/DDBJ whole genome shotgun (WGS) entry which is preliminary data.</text>
</comment>
<dbReference type="Proteomes" id="UP000591537">
    <property type="component" value="Unassembled WGS sequence"/>
</dbReference>
<dbReference type="PANTHER" id="PTHR12697:SF38">
    <property type="entry name" value="PBS LYASE HEAT DOMAIN PROTEIN REPEAT-CONTAINING PROTEIN"/>
    <property type="match status" value="1"/>
</dbReference>
<dbReference type="Gene3D" id="1.25.10.10">
    <property type="entry name" value="Leucine-rich Repeat Variant"/>
    <property type="match status" value="2"/>
</dbReference>
<proteinExistence type="predicted"/>
<organism evidence="2 3">
    <name type="scientific">Streptomyces paradoxus</name>
    <dbReference type="NCBI Taxonomy" id="66375"/>
    <lineage>
        <taxon>Bacteria</taxon>
        <taxon>Bacillati</taxon>
        <taxon>Actinomycetota</taxon>
        <taxon>Actinomycetes</taxon>
        <taxon>Kitasatosporales</taxon>
        <taxon>Streptomycetaceae</taxon>
        <taxon>Streptomyces</taxon>
    </lineage>
</organism>
<dbReference type="InterPro" id="IPR016024">
    <property type="entry name" value="ARM-type_fold"/>
</dbReference>
<keyword evidence="1" id="KW-0472">Membrane</keyword>
<protein>
    <submittedName>
        <fullName evidence="2">HEAT repeat protein</fullName>
    </submittedName>
</protein>
<keyword evidence="1" id="KW-1133">Transmembrane helix</keyword>
<dbReference type="SUPFAM" id="SSF48371">
    <property type="entry name" value="ARM repeat"/>
    <property type="match status" value="1"/>
</dbReference>
<dbReference type="PANTHER" id="PTHR12697">
    <property type="entry name" value="PBS LYASE HEAT-LIKE PROTEIN"/>
    <property type="match status" value="1"/>
</dbReference>
<dbReference type="EMBL" id="JACHGV010000007">
    <property type="protein sequence ID" value="MBB6078791.1"/>
    <property type="molecule type" value="Genomic_DNA"/>
</dbReference>
<gene>
    <name evidence="2" type="ORF">HNR57_004733</name>
</gene>
<dbReference type="GO" id="GO:0016491">
    <property type="term" value="F:oxidoreductase activity"/>
    <property type="evidence" value="ECO:0007669"/>
    <property type="project" value="TreeGrafter"/>
</dbReference>
<keyword evidence="3" id="KW-1185">Reference proteome</keyword>
<keyword evidence="1" id="KW-0812">Transmembrane</keyword>
<dbReference type="InterPro" id="IPR011989">
    <property type="entry name" value="ARM-like"/>
</dbReference>
<evidence type="ECO:0000313" key="3">
    <source>
        <dbReference type="Proteomes" id="UP000591537"/>
    </source>
</evidence>
<dbReference type="RefSeq" id="WP_184562472.1">
    <property type="nucleotide sequence ID" value="NZ_BAAARS010000006.1"/>
</dbReference>